<dbReference type="Pfam" id="PF00497">
    <property type="entry name" value="SBP_bac_3"/>
    <property type="match status" value="1"/>
</dbReference>
<organism evidence="5 6">
    <name type="scientific">Variovorax boronicumulans</name>
    <dbReference type="NCBI Taxonomy" id="436515"/>
    <lineage>
        <taxon>Bacteria</taxon>
        <taxon>Pseudomonadati</taxon>
        <taxon>Pseudomonadota</taxon>
        <taxon>Betaproteobacteria</taxon>
        <taxon>Burkholderiales</taxon>
        <taxon>Comamonadaceae</taxon>
        <taxon>Variovorax</taxon>
    </lineage>
</organism>
<dbReference type="SUPFAM" id="SSF53850">
    <property type="entry name" value="Periplasmic binding protein-like II"/>
    <property type="match status" value="1"/>
</dbReference>
<reference evidence="5 6" key="1">
    <citation type="submission" date="2017-09" db="EMBL/GenBank/DDBJ databases">
        <title>The diverse metabolic capabilities of V. boronicumulans make it an excellent choice for continued studies on novel biodegradation.</title>
        <authorList>
            <person name="Sun S."/>
        </authorList>
    </citation>
    <scope>NUCLEOTIDE SEQUENCE [LARGE SCALE GENOMIC DNA]</scope>
    <source>
        <strain evidence="5 6">J1</strain>
    </source>
</reference>
<evidence type="ECO:0000256" key="1">
    <source>
        <dbReference type="ARBA" id="ARBA00010333"/>
    </source>
</evidence>
<keyword evidence="2" id="KW-0813">Transport</keyword>
<dbReference type="RefSeq" id="WP_095745448.1">
    <property type="nucleotide sequence ID" value="NZ_CP023284.1"/>
</dbReference>
<protein>
    <submittedName>
        <fullName evidence="5">Amino acid ABC transporter substrate-binding protein</fullName>
    </submittedName>
</protein>
<feature type="domain" description="Solute-binding protein family 3/N-terminal" evidence="4">
    <location>
        <begin position="40"/>
        <end position="261"/>
    </location>
</feature>
<dbReference type="PANTHER" id="PTHR30085">
    <property type="entry name" value="AMINO ACID ABC TRANSPORTER PERMEASE"/>
    <property type="match status" value="1"/>
</dbReference>
<name>A0A250DKV9_9BURK</name>
<proteinExistence type="inferred from homology"/>
<dbReference type="Gene3D" id="3.40.190.10">
    <property type="entry name" value="Periplasmic binding protein-like II"/>
    <property type="match status" value="2"/>
</dbReference>
<dbReference type="SMART" id="SM00062">
    <property type="entry name" value="PBPb"/>
    <property type="match status" value="1"/>
</dbReference>
<dbReference type="KEGG" id="vbo:CKY39_18515"/>
<comment type="similarity">
    <text evidence="1">Belongs to the bacterial solute-binding protein 3 family.</text>
</comment>
<dbReference type="GO" id="GO:0030288">
    <property type="term" value="C:outer membrane-bounded periplasmic space"/>
    <property type="evidence" value="ECO:0007669"/>
    <property type="project" value="TreeGrafter"/>
</dbReference>
<evidence type="ECO:0000259" key="4">
    <source>
        <dbReference type="SMART" id="SM00062"/>
    </source>
</evidence>
<dbReference type="Proteomes" id="UP000217154">
    <property type="component" value="Chromosome"/>
</dbReference>
<dbReference type="AlphaFoldDB" id="A0A250DKV9"/>
<evidence type="ECO:0000313" key="6">
    <source>
        <dbReference type="Proteomes" id="UP000217154"/>
    </source>
</evidence>
<dbReference type="GO" id="GO:0006865">
    <property type="term" value="P:amino acid transport"/>
    <property type="evidence" value="ECO:0007669"/>
    <property type="project" value="TreeGrafter"/>
</dbReference>
<dbReference type="GO" id="GO:0005576">
    <property type="term" value="C:extracellular region"/>
    <property type="evidence" value="ECO:0007669"/>
    <property type="project" value="TreeGrafter"/>
</dbReference>
<dbReference type="InterPro" id="IPR001638">
    <property type="entry name" value="Solute-binding_3/MltF_N"/>
</dbReference>
<keyword evidence="3" id="KW-0732">Signal</keyword>
<gene>
    <name evidence="5" type="ORF">CKY39_18515</name>
</gene>
<evidence type="ECO:0000256" key="2">
    <source>
        <dbReference type="ARBA" id="ARBA00022448"/>
    </source>
</evidence>
<dbReference type="PANTHER" id="PTHR30085:SF6">
    <property type="entry name" value="ABC TRANSPORTER GLUTAMINE-BINDING PROTEIN GLNH"/>
    <property type="match status" value="1"/>
</dbReference>
<dbReference type="EMBL" id="CP023284">
    <property type="protein sequence ID" value="ATA54980.1"/>
    <property type="molecule type" value="Genomic_DNA"/>
</dbReference>
<sequence length="280" mass="30442">MTRNTHSFTVTSLALAFGAFTTLGNIAWADKLDDIRKAGVLRVAAFDGNPPFGYIDPASKKQVGHDIDLATEFAKSLGVKIELVPTNPANRIPLLTSGKADVVFASFTITDERAKAVDFTTPYFLVGQQFLAKKGVLKEAAQIKDIRIGTEKGTTMESNLRKNYPDAKVVLYDDSPFALAALRNGNVQAITNDGVKLTAQWNAIPDKEKYEIPAITVSKEYLGAAVAKGETRLLETLNAWLVDSEKNGRAVAIYDTWFGPNSKAPLPRLLKIGDQRVAAN</sequence>
<evidence type="ECO:0000313" key="5">
    <source>
        <dbReference type="EMBL" id="ATA54980.1"/>
    </source>
</evidence>
<evidence type="ECO:0000256" key="3">
    <source>
        <dbReference type="ARBA" id="ARBA00022729"/>
    </source>
</evidence>
<dbReference type="InterPro" id="IPR051455">
    <property type="entry name" value="Bact_solute-bind_prot3"/>
</dbReference>
<accession>A0A250DKV9</accession>